<protein>
    <submittedName>
        <fullName evidence="1">Uncharacterized protein</fullName>
    </submittedName>
</protein>
<evidence type="ECO:0000313" key="1">
    <source>
        <dbReference type="EMBL" id="JAH04289.1"/>
    </source>
</evidence>
<reference evidence="1" key="1">
    <citation type="submission" date="2014-11" db="EMBL/GenBank/DDBJ databases">
        <authorList>
            <person name="Amaro Gonzalez C."/>
        </authorList>
    </citation>
    <scope>NUCLEOTIDE SEQUENCE</scope>
</reference>
<dbReference type="EMBL" id="GBXM01104288">
    <property type="protein sequence ID" value="JAH04289.1"/>
    <property type="molecule type" value="Transcribed_RNA"/>
</dbReference>
<accession>A0A0E9PIG0</accession>
<proteinExistence type="predicted"/>
<reference evidence="1" key="2">
    <citation type="journal article" date="2015" name="Fish Shellfish Immunol.">
        <title>Early steps in the European eel (Anguilla anguilla)-Vibrio vulnificus interaction in the gills: Role of the RtxA13 toxin.</title>
        <authorList>
            <person name="Callol A."/>
            <person name="Pajuelo D."/>
            <person name="Ebbesson L."/>
            <person name="Teles M."/>
            <person name="MacKenzie S."/>
            <person name="Amaro C."/>
        </authorList>
    </citation>
    <scope>NUCLEOTIDE SEQUENCE</scope>
</reference>
<organism evidence="1">
    <name type="scientific">Anguilla anguilla</name>
    <name type="common">European freshwater eel</name>
    <name type="synonym">Muraena anguilla</name>
    <dbReference type="NCBI Taxonomy" id="7936"/>
    <lineage>
        <taxon>Eukaryota</taxon>
        <taxon>Metazoa</taxon>
        <taxon>Chordata</taxon>
        <taxon>Craniata</taxon>
        <taxon>Vertebrata</taxon>
        <taxon>Euteleostomi</taxon>
        <taxon>Actinopterygii</taxon>
        <taxon>Neopterygii</taxon>
        <taxon>Teleostei</taxon>
        <taxon>Anguilliformes</taxon>
        <taxon>Anguillidae</taxon>
        <taxon>Anguilla</taxon>
    </lineage>
</organism>
<name>A0A0E9PIG0_ANGAN</name>
<sequence length="15" mass="1672">MYVISSLVTLSQTVM</sequence>